<sequence>LCHSVLGNQNDIRHDSNMGAQSGVLMAITSYGPTALAGGMSHHQSGGNSTPCHYYTQ</sequence>
<feature type="compositionally biased region" description="Polar residues" evidence="1">
    <location>
        <begin position="42"/>
        <end position="57"/>
    </location>
</feature>
<name>A0A4Y2UH30_ARAVE</name>
<dbReference type="EMBL" id="BGPR01035936">
    <property type="protein sequence ID" value="GBO10975.1"/>
    <property type="molecule type" value="Genomic_DNA"/>
</dbReference>
<proteinExistence type="predicted"/>
<comment type="caution">
    <text evidence="2">The sequence shown here is derived from an EMBL/GenBank/DDBJ whole genome shotgun (WGS) entry which is preliminary data.</text>
</comment>
<feature type="region of interest" description="Disordered" evidence="1">
    <location>
        <begin position="37"/>
        <end position="57"/>
    </location>
</feature>
<feature type="non-terminal residue" evidence="2">
    <location>
        <position position="1"/>
    </location>
</feature>
<evidence type="ECO:0000256" key="1">
    <source>
        <dbReference type="SAM" id="MobiDB-lite"/>
    </source>
</evidence>
<accession>A0A4Y2UH30</accession>
<gene>
    <name evidence="2" type="ORF">AVEN_172875_1</name>
    <name evidence="3" type="ORF">AVEN_241824_1</name>
</gene>
<organism evidence="2 4">
    <name type="scientific">Araneus ventricosus</name>
    <name type="common">Orbweaver spider</name>
    <name type="synonym">Epeira ventricosa</name>
    <dbReference type="NCBI Taxonomy" id="182803"/>
    <lineage>
        <taxon>Eukaryota</taxon>
        <taxon>Metazoa</taxon>
        <taxon>Ecdysozoa</taxon>
        <taxon>Arthropoda</taxon>
        <taxon>Chelicerata</taxon>
        <taxon>Arachnida</taxon>
        <taxon>Araneae</taxon>
        <taxon>Araneomorphae</taxon>
        <taxon>Entelegynae</taxon>
        <taxon>Araneoidea</taxon>
        <taxon>Araneidae</taxon>
        <taxon>Araneus</taxon>
    </lineage>
</organism>
<evidence type="ECO:0000313" key="4">
    <source>
        <dbReference type="Proteomes" id="UP000499080"/>
    </source>
</evidence>
<dbReference type="EMBL" id="BGPR01035892">
    <property type="protein sequence ID" value="GBO10920.1"/>
    <property type="molecule type" value="Genomic_DNA"/>
</dbReference>
<dbReference type="Proteomes" id="UP000499080">
    <property type="component" value="Unassembled WGS sequence"/>
</dbReference>
<keyword evidence="4" id="KW-1185">Reference proteome</keyword>
<dbReference type="AlphaFoldDB" id="A0A4Y2UH30"/>
<evidence type="ECO:0000313" key="2">
    <source>
        <dbReference type="EMBL" id="GBO10920.1"/>
    </source>
</evidence>
<evidence type="ECO:0000313" key="3">
    <source>
        <dbReference type="EMBL" id="GBO10975.1"/>
    </source>
</evidence>
<reference evidence="2 4" key="1">
    <citation type="journal article" date="2019" name="Sci. Rep.">
        <title>Orb-weaving spider Araneus ventricosus genome elucidates the spidroin gene catalogue.</title>
        <authorList>
            <person name="Kono N."/>
            <person name="Nakamura H."/>
            <person name="Ohtoshi R."/>
            <person name="Moran D.A.P."/>
            <person name="Shinohara A."/>
            <person name="Yoshida Y."/>
            <person name="Fujiwara M."/>
            <person name="Mori M."/>
            <person name="Tomita M."/>
            <person name="Arakawa K."/>
        </authorList>
    </citation>
    <scope>NUCLEOTIDE SEQUENCE [LARGE SCALE GENOMIC DNA]</scope>
</reference>
<protein>
    <submittedName>
        <fullName evidence="2">Uncharacterized protein</fullName>
    </submittedName>
</protein>